<sequence length="255" mass="28016">TKSECSEQAIKVRKVRTNQKKFSLSQPTDKDILNKALEGPIFEGQSQTTEDGTFPYLPRRADIGQPSGERNESRIARRSMDPCEMYSDKLRKPVTTREQLHKGVGVANCGAVSNSIIPNRIQKSSSFNPTQGDNERHNLRQVSRKFDTSTGCSISNSNLNTPAYRYDPISLSDGNCLTNCEDPASRIIVRRESSHASTVSNSSNTIVALTGERLPQLGTSRSTPVDSINSDTDNDAEEVQNGESLLIIRETPGPS</sequence>
<protein>
    <submittedName>
        <fullName evidence="2">Uncharacterized protein</fullName>
    </submittedName>
</protein>
<feature type="compositionally biased region" description="Polar residues" evidence="1">
    <location>
        <begin position="217"/>
        <end position="231"/>
    </location>
</feature>
<organism evidence="2 3">
    <name type="scientific">Protopolystoma xenopodis</name>
    <dbReference type="NCBI Taxonomy" id="117903"/>
    <lineage>
        <taxon>Eukaryota</taxon>
        <taxon>Metazoa</taxon>
        <taxon>Spiralia</taxon>
        <taxon>Lophotrochozoa</taxon>
        <taxon>Platyhelminthes</taxon>
        <taxon>Monogenea</taxon>
        <taxon>Polyopisthocotylea</taxon>
        <taxon>Polystomatidea</taxon>
        <taxon>Polystomatidae</taxon>
        <taxon>Protopolystoma</taxon>
    </lineage>
</organism>
<accession>A0A448WQD5</accession>
<gene>
    <name evidence="2" type="ORF">PXEA_LOCUS10985</name>
</gene>
<proteinExistence type="predicted"/>
<feature type="non-terminal residue" evidence="2">
    <location>
        <position position="1"/>
    </location>
</feature>
<dbReference type="Proteomes" id="UP000784294">
    <property type="component" value="Unassembled WGS sequence"/>
</dbReference>
<keyword evidence="3" id="KW-1185">Reference proteome</keyword>
<reference evidence="2" key="1">
    <citation type="submission" date="2018-11" db="EMBL/GenBank/DDBJ databases">
        <authorList>
            <consortium name="Pathogen Informatics"/>
        </authorList>
    </citation>
    <scope>NUCLEOTIDE SEQUENCE</scope>
</reference>
<feature type="region of interest" description="Disordered" evidence="1">
    <location>
        <begin position="213"/>
        <end position="255"/>
    </location>
</feature>
<dbReference type="EMBL" id="CAAALY010033088">
    <property type="protein sequence ID" value="VEL17545.1"/>
    <property type="molecule type" value="Genomic_DNA"/>
</dbReference>
<feature type="region of interest" description="Disordered" evidence="1">
    <location>
        <begin position="39"/>
        <end position="72"/>
    </location>
</feature>
<dbReference type="AlphaFoldDB" id="A0A448WQD5"/>
<evidence type="ECO:0000313" key="2">
    <source>
        <dbReference type="EMBL" id="VEL17545.1"/>
    </source>
</evidence>
<evidence type="ECO:0000313" key="3">
    <source>
        <dbReference type="Proteomes" id="UP000784294"/>
    </source>
</evidence>
<evidence type="ECO:0000256" key="1">
    <source>
        <dbReference type="SAM" id="MobiDB-lite"/>
    </source>
</evidence>
<comment type="caution">
    <text evidence="2">The sequence shown here is derived from an EMBL/GenBank/DDBJ whole genome shotgun (WGS) entry which is preliminary data.</text>
</comment>
<name>A0A448WQD5_9PLAT</name>